<evidence type="ECO:0000256" key="5">
    <source>
        <dbReference type="ARBA" id="ARBA00023154"/>
    </source>
</evidence>
<keyword evidence="5 8" id="KW-0457">Lysine biosynthesis</keyword>
<dbReference type="Pfam" id="PF01678">
    <property type="entry name" value="DAP_epimerase"/>
    <property type="match status" value="2"/>
</dbReference>
<dbReference type="Proteomes" id="UP001629059">
    <property type="component" value="Unassembled WGS sequence"/>
</dbReference>
<feature type="active site" evidence="9">
    <location>
        <position position="74"/>
    </location>
</feature>
<feature type="active site" description="Proton donor" evidence="8">
    <location>
        <position position="74"/>
    </location>
</feature>
<dbReference type="HAMAP" id="MF_00197">
    <property type="entry name" value="DAP_epimerase"/>
    <property type="match status" value="1"/>
</dbReference>
<feature type="binding site" evidence="8">
    <location>
        <begin position="200"/>
        <end position="201"/>
    </location>
    <ligand>
        <name>substrate</name>
    </ligand>
</feature>
<dbReference type="PANTHER" id="PTHR31689">
    <property type="entry name" value="DIAMINOPIMELATE EPIMERASE, CHLOROPLASTIC"/>
    <property type="match status" value="1"/>
</dbReference>
<comment type="caution">
    <text evidence="8">Lacks conserved residue(s) required for the propagation of feature annotation.</text>
</comment>
<name>A0ABW8YFI1_9FLAO</name>
<dbReference type="PANTHER" id="PTHR31689:SF0">
    <property type="entry name" value="DIAMINOPIMELATE EPIMERASE"/>
    <property type="match status" value="1"/>
</dbReference>
<evidence type="ECO:0000313" key="10">
    <source>
        <dbReference type="EMBL" id="MFL9838055.1"/>
    </source>
</evidence>
<feature type="binding site" evidence="8">
    <location>
        <begin position="75"/>
        <end position="76"/>
    </location>
    <ligand>
        <name>substrate</name>
    </ligand>
</feature>
<comment type="pathway">
    <text evidence="1 8">Amino-acid biosynthesis; L-lysine biosynthesis via DAP pathway; DL-2,6-diaminopimelate from LL-2,6-diaminopimelate: step 1/1.</text>
</comment>
<accession>A0ABW8YFI1</accession>
<dbReference type="RefSeq" id="WP_408075038.1">
    <property type="nucleotide sequence ID" value="NZ_JBELQB010000007.1"/>
</dbReference>
<dbReference type="EC" id="5.1.1.7" evidence="3 8"/>
<evidence type="ECO:0000256" key="4">
    <source>
        <dbReference type="ARBA" id="ARBA00022605"/>
    </source>
</evidence>
<feature type="site" description="Could be important to modulate the pK values of the two catalytic cysteine residues" evidence="8">
    <location>
        <position position="139"/>
    </location>
</feature>
<keyword evidence="4 8" id="KW-0028">Amino-acid biosynthesis</keyword>
<comment type="caution">
    <text evidence="10">The sequence shown here is derived from an EMBL/GenBank/DDBJ whole genome shotgun (WGS) entry which is preliminary data.</text>
</comment>
<evidence type="ECO:0000256" key="9">
    <source>
        <dbReference type="PROSITE-ProRule" id="PRU10125"/>
    </source>
</evidence>
<feature type="active site" description="Proton acceptor" evidence="8">
    <location>
        <position position="199"/>
    </location>
</feature>
<comment type="subcellular location">
    <subcellularLocation>
        <location evidence="8">Cytoplasm</location>
    </subcellularLocation>
</comment>
<proteinExistence type="inferred from homology"/>
<dbReference type="EMBL" id="JBELQB010000007">
    <property type="protein sequence ID" value="MFL9838055.1"/>
    <property type="molecule type" value="Genomic_DNA"/>
</dbReference>
<dbReference type="SUPFAM" id="SSF54506">
    <property type="entry name" value="Diaminopimelate epimerase-like"/>
    <property type="match status" value="2"/>
</dbReference>
<protein>
    <recommendedName>
        <fullName evidence="3 8">Diaminopimelate epimerase</fullName>
        <shortName evidence="8">DAP epimerase</shortName>
        <ecNumber evidence="3 8">5.1.1.7</ecNumber>
    </recommendedName>
    <alternativeName>
        <fullName evidence="8">PLP-independent amino acid racemase</fullName>
    </alternativeName>
</protein>
<comment type="function">
    <text evidence="8">Catalyzes the stereoinversion of LL-2,6-diaminopimelate (L,L-DAP) to meso-diaminopimelate (meso-DAP), a precursor of L-lysine and an essential component of the bacterial peptidoglycan.</text>
</comment>
<evidence type="ECO:0000256" key="3">
    <source>
        <dbReference type="ARBA" id="ARBA00013080"/>
    </source>
</evidence>
<comment type="similarity">
    <text evidence="2 8">Belongs to the diaminopimelate epimerase family.</text>
</comment>
<dbReference type="InterPro" id="IPR018510">
    <property type="entry name" value="DAP_epimerase_AS"/>
</dbReference>
<organism evidence="10 11">
    <name type="scientific">Flavobacterium rhizophilum</name>
    <dbReference type="NCBI Taxonomy" id="3163296"/>
    <lineage>
        <taxon>Bacteria</taxon>
        <taxon>Pseudomonadati</taxon>
        <taxon>Bacteroidota</taxon>
        <taxon>Flavobacteriia</taxon>
        <taxon>Flavobacteriales</taxon>
        <taxon>Flavobacteriaceae</taxon>
        <taxon>Flavobacterium</taxon>
    </lineage>
</organism>
<keyword evidence="6 8" id="KW-0413">Isomerase</keyword>
<evidence type="ECO:0000256" key="2">
    <source>
        <dbReference type="ARBA" id="ARBA00010219"/>
    </source>
</evidence>
<dbReference type="Gene3D" id="3.10.310.10">
    <property type="entry name" value="Diaminopimelate Epimerase, Chain A, domain 1"/>
    <property type="match status" value="2"/>
</dbReference>
<sequence>MQYTFYKYQGTGNDFVMIDNRNNLFPKNDTKLVARLCDRKFGIGADGLILLENDKDVDFRMVYYNSDGNESSMCGNGGRCLVAFAKMLGVIDDEANFIATDGLHYATVNDKGIVSLQMKDVNSVSIYEHYVFMDTGSPHHVEIVEGLDTFDVKKVGSSIRYSGLYGDKGSNVNFVSPVGENTFDVRTYERGVEDETLSCGTGVTAVAIAMNVTGKTNANEVTLNTQGGELKVSFKHEGDRFNDVFLTGPATFVFKGEIEW</sequence>
<feature type="binding site" evidence="8">
    <location>
        <position position="171"/>
    </location>
    <ligand>
        <name>substrate</name>
    </ligand>
</feature>
<dbReference type="NCBIfam" id="TIGR00652">
    <property type="entry name" value="DapF"/>
    <property type="match status" value="1"/>
</dbReference>
<dbReference type="PROSITE" id="PS01326">
    <property type="entry name" value="DAP_EPIMERASE"/>
    <property type="match status" value="1"/>
</dbReference>
<dbReference type="InterPro" id="IPR001653">
    <property type="entry name" value="DAP_epimerase_DapF"/>
</dbReference>
<feature type="binding site" evidence="8">
    <location>
        <position position="65"/>
    </location>
    <ligand>
        <name>substrate</name>
    </ligand>
</feature>
<feature type="binding site" evidence="8">
    <location>
        <begin position="189"/>
        <end position="190"/>
    </location>
    <ligand>
        <name>substrate</name>
    </ligand>
</feature>
<feature type="binding site" evidence="8">
    <location>
        <position position="13"/>
    </location>
    <ligand>
        <name>substrate</name>
    </ligand>
</feature>
<dbReference type="GO" id="GO:0008837">
    <property type="term" value="F:diaminopimelate epimerase activity"/>
    <property type="evidence" value="ECO:0007669"/>
    <property type="project" value="UniProtKB-EC"/>
</dbReference>
<evidence type="ECO:0000256" key="6">
    <source>
        <dbReference type="ARBA" id="ARBA00023235"/>
    </source>
</evidence>
<comment type="catalytic activity">
    <reaction evidence="7 8">
        <text>(2S,6S)-2,6-diaminopimelate = meso-2,6-diaminopimelate</text>
        <dbReference type="Rhea" id="RHEA:15393"/>
        <dbReference type="ChEBI" id="CHEBI:57609"/>
        <dbReference type="ChEBI" id="CHEBI:57791"/>
        <dbReference type="EC" id="5.1.1.7"/>
    </reaction>
</comment>
<gene>
    <name evidence="8 10" type="primary">dapF</name>
    <name evidence="10" type="ORF">ABS768_11135</name>
</gene>
<evidence type="ECO:0000256" key="7">
    <source>
        <dbReference type="ARBA" id="ARBA00051712"/>
    </source>
</evidence>
<feature type="site" description="Could be important to modulate the pK values of the two catalytic cysteine residues" evidence="8">
    <location>
        <position position="189"/>
    </location>
</feature>
<evidence type="ECO:0000256" key="8">
    <source>
        <dbReference type="HAMAP-Rule" id="MF_00197"/>
    </source>
</evidence>
<keyword evidence="8" id="KW-0963">Cytoplasm</keyword>
<evidence type="ECO:0000313" key="11">
    <source>
        <dbReference type="Proteomes" id="UP001629059"/>
    </source>
</evidence>
<keyword evidence="11" id="KW-1185">Reference proteome</keyword>
<reference evidence="10 11" key="1">
    <citation type="submission" date="2024-06" db="EMBL/GenBank/DDBJ databases">
        <authorList>
            <person name="Kaempfer P."/>
            <person name="Viver T."/>
        </authorList>
    </citation>
    <scope>NUCLEOTIDE SEQUENCE [LARGE SCALE GENOMIC DNA]</scope>
    <source>
        <strain evidence="10 11">ST-75</strain>
    </source>
</reference>
<comment type="subunit">
    <text evidence="8">Homodimer.</text>
</comment>
<evidence type="ECO:0000256" key="1">
    <source>
        <dbReference type="ARBA" id="ARBA00005196"/>
    </source>
</evidence>